<reference evidence="3 4" key="1">
    <citation type="submission" date="2019-08" db="EMBL/GenBank/DDBJ databases">
        <title>Bacillus genomes from the desert of Cuatro Cienegas, Coahuila.</title>
        <authorList>
            <person name="Olmedo-Alvarez G."/>
        </authorList>
    </citation>
    <scope>NUCLEOTIDE SEQUENCE [LARGE SCALE GENOMIC DNA]</scope>
    <source>
        <strain evidence="3 4">CH446_14T</strain>
    </source>
</reference>
<keyword evidence="2" id="KW-0472">Membrane</keyword>
<keyword evidence="1" id="KW-0175">Coiled coil</keyword>
<evidence type="ECO:0000256" key="2">
    <source>
        <dbReference type="SAM" id="Phobius"/>
    </source>
</evidence>
<dbReference type="InterPro" id="IPR025324">
    <property type="entry name" value="DUF4230"/>
</dbReference>
<proteinExistence type="predicted"/>
<feature type="coiled-coil region" evidence="1">
    <location>
        <begin position="30"/>
        <end position="57"/>
    </location>
</feature>
<evidence type="ECO:0000256" key="1">
    <source>
        <dbReference type="SAM" id="Coils"/>
    </source>
</evidence>
<dbReference type="Proteomes" id="UP000322139">
    <property type="component" value="Unassembled WGS sequence"/>
</dbReference>
<dbReference type="EMBL" id="VTER01000007">
    <property type="protein sequence ID" value="TYS46909.1"/>
    <property type="molecule type" value="Genomic_DNA"/>
</dbReference>
<gene>
    <name evidence="3" type="ORF">FZD51_15710</name>
</gene>
<sequence>MYAVSAKFYKKGSSHFIMETNGYRKGAEILKKEQEVLEQMEALMKELKTSRKQAASAAALEGSGVAFTFSRFLRYGFRKWSWKIALLLLSLIMIGILLTAGIFYFYTGSSAQEEKGSFIEQVRGLSTLASSQALVKAVIEKEDNELFGRQIETDLPGTKRKLLLIVPGTVTAGVDLEQVGEKDIKVSEEDKRIEVSLPKASILQEPSLDLEHVQTFSASGIFRDDVNWDEAYSLAAEAKELVEAEAIDQGILELAEKNAEKTISEFFGRLGYEASVSYKGDSDAAIK</sequence>
<organism evidence="3 4">
    <name type="scientific">Bacillus infantis</name>
    <dbReference type="NCBI Taxonomy" id="324767"/>
    <lineage>
        <taxon>Bacteria</taxon>
        <taxon>Bacillati</taxon>
        <taxon>Bacillota</taxon>
        <taxon>Bacilli</taxon>
        <taxon>Bacillales</taxon>
        <taxon>Bacillaceae</taxon>
        <taxon>Bacillus</taxon>
    </lineage>
</organism>
<evidence type="ECO:0000313" key="4">
    <source>
        <dbReference type="Proteomes" id="UP000322139"/>
    </source>
</evidence>
<evidence type="ECO:0000313" key="3">
    <source>
        <dbReference type="EMBL" id="TYS46909.1"/>
    </source>
</evidence>
<feature type="transmembrane region" description="Helical" evidence="2">
    <location>
        <begin position="84"/>
        <end position="106"/>
    </location>
</feature>
<keyword evidence="2" id="KW-1133">Transmembrane helix</keyword>
<protein>
    <submittedName>
        <fullName evidence="3">DUF4230 domain-containing protein</fullName>
    </submittedName>
</protein>
<accession>A0A5D4R8P2</accession>
<dbReference type="Pfam" id="PF14014">
    <property type="entry name" value="DUF4230"/>
    <property type="match status" value="1"/>
</dbReference>
<keyword evidence="2" id="KW-0812">Transmembrane</keyword>
<comment type="caution">
    <text evidence="3">The sequence shown here is derived from an EMBL/GenBank/DDBJ whole genome shotgun (WGS) entry which is preliminary data.</text>
</comment>
<dbReference type="AlphaFoldDB" id="A0A5D4R8P2"/>
<name>A0A5D4R8P2_9BACI</name>